<evidence type="ECO:0000259" key="7">
    <source>
        <dbReference type="PROSITE" id="PS50168"/>
    </source>
</evidence>
<dbReference type="PROSITE" id="PS50168">
    <property type="entry name" value="DED"/>
    <property type="match status" value="1"/>
</dbReference>
<keyword evidence="9" id="KW-1185">Reference proteome</keyword>
<dbReference type="GO" id="GO:0042981">
    <property type="term" value="P:regulation of apoptotic process"/>
    <property type="evidence" value="ECO:0007669"/>
    <property type="project" value="InterPro"/>
</dbReference>
<protein>
    <recommendedName>
        <fullName evidence="2">ubiquitinyl hydrolase 1</fullName>
        <ecNumber evidence="2">3.4.19.12</ecNumber>
    </recommendedName>
</protein>
<keyword evidence="3" id="KW-0645">Protease</keyword>
<dbReference type="Pfam" id="PF12340">
    <property type="entry name" value="DUF3638"/>
    <property type="match status" value="1"/>
</dbReference>
<dbReference type="PANTHER" id="PTHR13367">
    <property type="entry name" value="UBIQUITIN THIOESTERASE"/>
    <property type="match status" value="1"/>
</dbReference>
<evidence type="ECO:0000256" key="6">
    <source>
        <dbReference type="ARBA" id="ARBA00022807"/>
    </source>
</evidence>
<dbReference type="InterPro" id="IPR022099">
    <property type="entry name" value="DUF3638"/>
</dbReference>
<comment type="caution">
    <text evidence="8">The sequence shown here is derived from an EMBL/GenBank/DDBJ whole genome shotgun (WGS) entry which is preliminary data.</text>
</comment>
<dbReference type="GO" id="GO:0004843">
    <property type="term" value="F:cysteine-type deubiquitinase activity"/>
    <property type="evidence" value="ECO:0007669"/>
    <property type="project" value="UniProtKB-EC"/>
</dbReference>
<comment type="catalytic activity">
    <reaction evidence="1">
        <text>Thiol-dependent hydrolysis of ester, thioester, amide, peptide and isopeptide bonds formed by the C-terminal Gly of ubiquitin (a 76-residue protein attached to proteins as an intracellular targeting signal).</text>
        <dbReference type="EC" id="3.4.19.12"/>
    </reaction>
</comment>
<evidence type="ECO:0000256" key="3">
    <source>
        <dbReference type="ARBA" id="ARBA00022670"/>
    </source>
</evidence>
<dbReference type="AlphaFoldDB" id="A0A8H5IMK5"/>
<keyword evidence="5" id="KW-0378">Hydrolase</keyword>
<gene>
    <name evidence="8" type="ORF">FNAPI_10600</name>
</gene>
<proteinExistence type="predicted"/>
<evidence type="ECO:0000256" key="1">
    <source>
        <dbReference type="ARBA" id="ARBA00000707"/>
    </source>
</evidence>
<sequence>MSYSPNYDPQVGQALLLLTQFQSMDNCKLFGASTYNLTAGCQLRDEDLRAAIAPHVVSYANNPDATSARRFDERGKEFGQRRREDYRKRSAKAIDTFVKHLKQQWPSEDPKEPADPHMELACYISMGPAMESAIGKWKQWLKNLRLRKHLDAVASCIREGVPVGCIQVSPVLPRTLIPTTRPGSRFVATSDIFSSSGVLHHTTPPALGRLLVNSERDRQSNKLSGIIDSLDPKAKLDYEHRYLRELKDSLSSLHGHVESELKGEQLRKLPGLLQDHLEKCESHLTKLQESLLSSLSTSRTLSPTMYTVLEKAEFLPRISPTQLLQLLRPAQWKTLSAGWKESLIHYGIAITSLQRAKRLVRFQSSHVDLVRELENGGHQSWCPYDHPEWLLLECESEIMIRDIQQQIAEQMISPPENQNSVMQLNMGEGKSTVIVPIIATALNDGTKLVQVIVAKPQAKQMHQMLVAKLSGLLDQPVYLLPFSRDTKMDIHTADAIQCLMNQYIKEGGVLIVQPEHLLSFQLMEVESRISADMQVAEAMSRTRNLFDRSSRDIINESDENFSIKFELIYTLGNQRPIKHSPDRWVIIQEVMGLIAKFGSEIKSKYPHSIEFNARHIGRYPRLRLLRSDAEVEMFRLITETVCDTGMPKPTAADIEAVETSSLWTDMTSRTIVLLQGLFAGGILSFTLGIFAKESKEYPHKLSASGWDLGKKKDNPTTGFSGTNDSRYVLPLGVKQLDLHEQKHTNALVLEFLLQPENGIPLMPQLAKGTTFDSSLLLQMVSGMSSNTRVILDVGAQIVDLTNQEFAKQWLACYQDHDSTQAVVFFNDNDEIVVMDRSGKIKDFQTSPFSQQLDLCLVFLDEAHTRGTDLKLPINYRAVVTLGAGLTKDRLVQACMRMHKLGQGQTAEFCIPWEIEQKIVHLKGKDAAGREAISVSDVLCWAITETCLDLKRAMPLWLTQGVRFSKQEAIWSLLSDDETKPDEFLEEEGQSLRERYLPQKCRTDLSSLTQGLNDSIAKVFKSRCEDFGLERLRSCSLQEEQERELAPETQHERQVEKIPALKPDTHSVNRLLQEWIAEGSFPESSTAFRTVMKPAFQSLSKTSAAVHFDVKEFPETIWVTMDFAHTVKVGIEWEEREGCFSNGGNKSI</sequence>
<dbReference type="EMBL" id="JAAOAO010000475">
    <property type="protein sequence ID" value="KAF5540060.1"/>
    <property type="molecule type" value="Genomic_DNA"/>
</dbReference>
<keyword evidence="4" id="KW-0833">Ubl conjugation pathway</keyword>
<reference evidence="8 9" key="1">
    <citation type="submission" date="2020-05" db="EMBL/GenBank/DDBJ databases">
        <title>Identification and distribution of gene clusters putatively required for synthesis of sphingolipid metabolism inhibitors in phylogenetically diverse species of the filamentous fungus Fusarium.</title>
        <authorList>
            <person name="Kim H.-S."/>
            <person name="Busman M."/>
            <person name="Brown D.W."/>
            <person name="Divon H."/>
            <person name="Uhlig S."/>
            <person name="Proctor R.H."/>
        </authorList>
    </citation>
    <scope>NUCLEOTIDE SEQUENCE [LARGE SCALE GENOMIC DNA]</scope>
    <source>
        <strain evidence="8 9">NRRL 25196</strain>
    </source>
</reference>
<evidence type="ECO:0000313" key="9">
    <source>
        <dbReference type="Proteomes" id="UP000574317"/>
    </source>
</evidence>
<evidence type="ECO:0000256" key="4">
    <source>
        <dbReference type="ARBA" id="ARBA00022786"/>
    </source>
</evidence>
<evidence type="ECO:0000256" key="2">
    <source>
        <dbReference type="ARBA" id="ARBA00012759"/>
    </source>
</evidence>
<accession>A0A8H5IMK5</accession>
<dbReference type="PANTHER" id="PTHR13367:SF34">
    <property type="match status" value="1"/>
</dbReference>
<dbReference type="EC" id="3.4.19.12" evidence="2"/>
<dbReference type="InterPro" id="IPR001875">
    <property type="entry name" value="DED_dom"/>
</dbReference>
<feature type="domain" description="DED" evidence="7">
    <location>
        <begin position="249"/>
        <end position="329"/>
    </location>
</feature>
<keyword evidence="6" id="KW-0788">Thiol protease</keyword>
<dbReference type="GO" id="GO:0006508">
    <property type="term" value="P:proteolysis"/>
    <property type="evidence" value="ECO:0007669"/>
    <property type="project" value="UniProtKB-KW"/>
</dbReference>
<evidence type="ECO:0000256" key="5">
    <source>
        <dbReference type="ARBA" id="ARBA00022801"/>
    </source>
</evidence>
<organism evidence="8 9">
    <name type="scientific">Fusarium napiforme</name>
    <dbReference type="NCBI Taxonomy" id="42672"/>
    <lineage>
        <taxon>Eukaryota</taxon>
        <taxon>Fungi</taxon>
        <taxon>Dikarya</taxon>
        <taxon>Ascomycota</taxon>
        <taxon>Pezizomycotina</taxon>
        <taxon>Sordariomycetes</taxon>
        <taxon>Hypocreomycetidae</taxon>
        <taxon>Hypocreales</taxon>
        <taxon>Nectriaceae</taxon>
        <taxon>Fusarium</taxon>
        <taxon>Fusarium fujikuroi species complex</taxon>
    </lineage>
</organism>
<name>A0A8H5IMK5_9HYPO</name>
<evidence type="ECO:0000313" key="8">
    <source>
        <dbReference type="EMBL" id="KAF5540060.1"/>
    </source>
</evidence>
<dbReference type="Proteomes" id="UP000574317">
    <property type="component" value="Unassembled WGS sequence"/>
</dbReference>
<dbReference type="InterPro" id="IPR051346">
    <property type="entry name" value="OTU_Deubiquitinase"/>
</dbReference>